<dbReference type="Proteomes" id="UP000253790">
    <property type="component" value="Chromosome"/>
</dbReference>
<evidence type="ECO:0000259" key="3">
    <source>
        <dbReference type="Pfam" id="PF01425"/>
    </source>
</evidence>
<evidence type="ECO:0000256" key="2">
    <source>
        <dbReference type="SAM" id="MobiDB-lite"/>
    </source>
</evidence>
<keyword evidence="5" id="KW-1185">Reference proteome</keyword>
<dbReference type="InterPro" id="IPR000120">
    <property type="entry name" value="Amidase"/>
</dbReference>
<dbReference type="InterPro" id="IPR020556">
    <property type="entry name" value="Amidase_CS"/>
</dbReference>
<dbReference type="InterPro" id="IPR036928">
    <property type="entry name" value="AS_sf"/>
</dbReference>
<comment type="similarity">
    <text evidence="1">Belongs to the amidase family.</text>
</comment>
<dbReference type="EMBL" id="CP031229">
    <property type="protein sequence ID" value="AXH96541.1"/>
    <property type="molecule type" value="Genomic_DNA"/>
</dbReference>
<protein>
    <submittedName>
        <fullName evidence="4">Amidase</fullName>
        <ecNumber evidence="4">3.5.1.4</ecNumber>
    </submittedName>
</protein>
<dbReference type="RefSeq" id="WP_114928306.1">
    <property type="nucleotide sequence ID" value="NZ_CP031229.1"/>
</dbReference>
<feature type="region of interest" description="Disordered" evidence="2">
    <location>
        <begin position="461"/>
        <end position="481"/>
    </location>
</feature>
<proteinExistence type="inferred from homology"/>
<dbReference type="InterPro" id="IPR023631">
    <property type="entry name" value="Amidase_dom"/>
</dbReference>
<sequence>MSELSRMDAGELAQGYAAGRFTPLEATEAALAAVHEHDPAVNAMVLLDEEAALAAAREATDRWVQGRPLGPADGIPTTVKDLLPTRGWPTLRGSRLVDEAGPWEEDAPAVARLREAGAVLLGKTTTPEFGWKGVTDSPRHGATGNPWGAGLTAGGSSGGSAAAVGLGMGAWSVGTDGGGSVRIPAAFTGTVALKPTFGRIPLYPPSPYGTLAHAGPMTRTVRDAALMMDLLTGPDSRDWHALAPPAGSFLDGLDDGVAGLRVAWSPTLGLGGNDPEVEALVTAAVQVLADAGAHVERVDPGLEDPVDAFHVLWFTGAAKVLEGYGRGAIDQVDPGLAAAVREHGLGASAADYLDAVAVRMDLGVRMGAFHQRWDLLLTPTMPVAAFEVARPAPRDWPSDLWTSWTPYTYPFNMTQQPALSLPCGLTADGRPVGLQVVGPRHADALVLRAGQAYQERTDWHRRTPTLVAGGGPTGTTPRGAP</sequence>
<dbReference type="GO" id="GO:0004040">
    <property type="term" value="F:amidase activity"/>
    <property type="evidence" value="ECO:0007669"/>
    <property type="project" value="UniProtKB-EC"/>
</dbReference>
<name>A0A345NND3_9MICO</name>
<evidence type="ECO:0000256" key="1">
    <source>
        <dbReference type="ARBA" id="ARBA00009199"/>
    </source>
</evidence>
<dbReference type="SUPFAM" id="SSF75304">
    <property type="entry name" value="Amidase signature (AS) enzymes"/>
    <property type="match status" value="1"/>
</dbReference>
<evidence type="ECO:0000313" key="5">
    <source>
        <dbReference type="Proteomes" id="UP000253790"/>
    </source>
</evidence>
<accession>A0A345NND3</accession>
<dbReference type="KEGG" id="orn:DV701_10775"/>
<dbReference type="NCBIfam" id="NF004815">
    <property type="entry name" value="PRK06169.1"/>
    <property type="match status" value="1"/>
</dbReference>
<organism evidence="4 5">
    <name type="scientific">Ornithinimicrobium avium</name>
    <dbReference type="NCBI Taxonomy" id="2283195"/>
    <lineage>
        <taxon>Bacteria</taxon>
        <taxon>Bacillati</taxon>
        <taxon>Actinomycetota</taxon>
        <taxon>Actinomycetes</taxon>
        <taxon>Micrococcales</taxon>
        <taxon>Ornithinimicrobiaceae</taxon>
        <taxon>Ornithinimicrobium</taxon>
    </lineage>
</organism>
<dbReference type="PROSITE" id="PS00571">
    <property type="entry name" value="AMIDASES"/>
    <property type="match status" value="1"/>
</dbReference>
<dbReference type="PANTHER" id="PTHR11895:SF7">
    <property type="entry name" value="GLUTAMYL-TRNA(GLN) AMIDOTRANSFERASE SUBUNIT A, MITOCHONDRIAL"/>
    <property type="match status" value="1"/>
</dbReference>
<dbReference type="OrthoDB" id="182039at2"/>
<dbReference type="Pfam" id="PF01425">
    <property type="entry name" value="Amidase"/>
    <property type="match status" value="1"/>
</dbReference>
<keyword evidence="4" id="KW-0378">Hydrolase</keyword>
<dbReference type="EC" id="3.5.1.4" evidence="4"/>
<feature type="domain" description="Amidase" evidence="3">
    <location>
        <begin position="25"/>
        <end position="447"/>
    </location>
</feature>
<dbReference type="PANTHER" id="PTHR11895">
    <property type="entry name" value="TRANSAMIDASE"/>
    <property type="match status" value="1"/>
</dbReference>
<dbReference type="Gene3D" id="3.90.1300.10">
    <property type="entry name" value="Amidase signature (AS) domain"/>
    <property type="match status" value="1"/>
</dbReference>
<reference evidence="4 5" key="1">
    <citation type="submission" date="2018-07" db="EMBL/GenBank/DDBJ databases">
        <title>Complete genome sequencing of Ornithinimicrobium sp. AMA3305.</title>
        <authorList>
            <person name="Bae J.-W."/>
        </authorList>
    </citation>
    <scope>NUCLEOTIDE SEQUENCE [LARGE SCALE GENOMIC DNA]</scope>
    <source>
        <strain evidence="4 5">AMA3305</strain>
    </source>
</reference>
<evidence type="ECO:0000313" key="4">
    <source>
        <dbReference type="EMBL" id="AXH96541.1"/>
    </source>
</evidence>
<feature type="region of interest" description="Disordered" evidence="2">
    <location>
        <begin position="130"/>
        <end position="149"/>
    </location>
</feature>
<gene>
    <name evidence="4" type="ORF">DV701_10775</name>
</gene>
<dbReference type="AlphaFoldDB" id="A0A345NND3"/>